<proteinExistence type="predicted"/>
<reference evidence="2" key="1">
    <citation type="submission" date="2016-10" db="EMBL/GenBank/DDBJ databases">
        <title>Sequence of Gallionella enrichment culture.</title>
        <authorList>
            <person name="Poehlein A."/>
            <person name="Muehling M."/>
            <person name="Daniel R."/>
        </authorList>
    </citation>
    <scope>NUCLEOTIDE SEQUENCE</scope>
</reference>
<organism evidence="2">
    <name type="scientific">mine drainage metagenome</name>
    <dbReference type="NCBI Taxonomy" id="410659"/>
    <lineage>
        <taxon>unclassified sequences</taxon>
        <taxon>metagenomes</taxon>
        <taxon>ecological metagenomes</taxon>
    </lineage>
</organism>
<dbReference type="InterPro" id="IPR003772">
    <property type="entry name" value="YceD"/>
</dbReference>
<comment type="caution">
    <text evidence="2">The sequence shown here is derived from an EMBL/GenBank/DDBJ whole genome shotgun (WGS) entry which is preliminary data.</text>
</comment>
<name>A0A1J5RAK4_9ZZZZ</name>
<feature type="region of interest" description="Disordered" evidence="1">
    <location>
        <begin position="150"/>
        <end position="182"/>
    </location>
</feature>
<gene>
    <name evidence="2" type="ORF">GALL_249140</name>
</gene>
<dbReference type="Pfam" id="PF02620">
    <property type="entry name" value="YceD"/>
    <property type="match status" value="1"/>
</dbReference>
<evidence type="ECO:0000256" key="1">
    <source>
        <dbReference type="SAM" id="MobiDB-lite"/>
    </source>
</evidence>
<accession>A0A1J5RAK4</accession>
<protein>
    <recommendedName>
        <fullName evidence="3">DUF177 domain-containing protein</fullName>
    </recommendedName>
</protein>
<dbReference type="EMBL" id="MLJW01000214">
    <property type="protein sequence ID" value="OIQ93104.1"/>
    <property type="molecule type" value="Genomic_DNA"/>
</dbReference>
<evidence type="ECO:0008006" key="3">
    <source>
        <dbReference type="Google" id="ProtNLM"/>
    </source>
</evidence>
<dbReference type="AlphaFoldDB" id="A0A1J5RAK4"/>
<evidence type="ECO:0000313" key="2">
    <source>
        <dbReference type="EMBL" id="OIQ93104.1"/>
    </source>
</evidence>
<sequence length="182" mass="19724">MTEAMDIPPEFSRPVRLETLSVAERGYEIEASPEECAALAERFGILAVDRLAAQLRLKMLPGGELVRLKAKFQARVRQACVITLEPVRQDIDDGFDLTYGPEEEVEDTDILVDLDADDPPEPIRGGAIDLGEAVAEHLALALDPFPRAPGAAFQEIGGEEEPAPEEGGKPHPFAALASLQKK</sequence>